<dbReference type="PROSITE" id="PS01321">
    <property type="entry name" value="RUVC"/>
    <property type="match status" value="1"/>
</dbReference>
<dbReference type="FunFam" id="3.30.420.10:FF:000002">
    <property type="entry name" value="Crossover junction endodeoxyribonuclease RuvC"/>
    <property type="match status" value="1"/>
</dbReference>
<dbReference type="Proteomes" id="UP000030700">
    <property type="component" value="Unassembled WGS sequence"/>
</dbReference>
<keyword evidence="16" id="KW-1185">Reference proteome</keyword>
<dbReference type="EC" id="3.1.21.10" evidence="13 14"/>
<dbReference type="HOGENOM" id="CLU_091257_3_1_0"/>
<evidence type="ECO:0000256" key="8">
    <source>
        <dbReference type="ARBA" id="ARBA00022842"/>
    </source>
</evidence>
<feature type="active site" evidence="13">
    <location>
        <position position="7"/>
    </location>
</feature>
<dbReference type="GO" id="GO:0003677">
    <property type="term" value="F:DNA binding"/>
    <property type="evidence" value="ECO:0007669"/>
    <property type="project" value="UniProtKB-KW"/>
</dbReference>
<evidence type="ECO:0000256" key="12">
    <source>
        <dbReference type="ARBA" id="ARBA00029354"/>
    </source>
</evidence>
<keyword evidence="11 13" id="KW-0234">DNA repair</keyword>
<evidence type="ECO:0000256" key="11">
    <source>
        <dbReference type="ARBA" id="ARBA00023204"/>
    </source>
</evidence>
<feature type="active site" evidence="13">
    <location>
        <position position="140"/>
    </location>
</feature>
<comment type="subcellular location">
    <subcellularLocation>
        <location evidence="13">Cytoplasm</location>
    </subcellularLocation>
</comment>
<sequence>MRTLGIDPGSLKSGYGVVDEQQGQLTMVEYGVIRTKSDAPLAERLLTISQRVRELIDRYAPDDVAVEEVFMATNAQSSLKLGQARGAILLTAAQAGISVAEYTPLQVKQSVVGYGRAEKTQVQQMVKVLLRLTELPSPDDAADALAIAICHHHSVKMNRQLAQGR</sequence>
<keyword evidence="2 13" id="KW-0963">Cytoplasm</keyword>
<evidence type="ECO:0000256" key="10">
    <source>
        <dbReference type="ARBA" id="ARBA00023172"/>
    </source>
</evidence>
<keyword evidence="9 13" id="KW-0238">DNA-binding</keyword>
<feature type="binding site" evidence="13">
    <location>
        <position position="67"/>
    </location>
    <ligand>
        <name>Mg(2+)</name>
        <dbReference type="ChEBI" id="CHEBI:18420"/>
        <label>2</label>
    </ligand>
</feature>
<dbReference type="HAMAP" id="MF_00034">
    <property type="entry name" value="RuvC"/>
    <property type="match status" value="1"/>
</dbReference>
<keyword evidence="4 13" id="KW-0479">Metal-binding</keyword>
<evidence type="ECO:0000256" key="14">
    <source>
        <dbReference type="NCBIfam" id="TIGR00228"/>
    </source>
</evidence>
<dbReference type="GO" id="GO:0006281">
    <property type="term" value="P:DNA repair"/>
    <property type="evidence" value="ECO:0007669"/>
    <property type="project" value="UniProtKB-UniRule"/>
</dbReference>
<comment type="subunit">
    <text evidence="13">Homodimer which binds Holliday junction (HJ) DNA. The HJ becomes 2-fold symmetrical on binding to RuvC with unstacked arms; it has a different conformation from HJ DNA in complex with RuvA. In the full resolvosome a probable DNA-RuvA(4)-RuvB(12)-RuvC(2) complex forms which resolves the HJ.</text>
</comment>
<dbReference type="PRINTS" id="PR00696">
    <property type="entry name" value="RSOLVASERUVC"/>
</dbReference>
<dbReference type="InterPro" id="IPR002176">
    <property type="entry name" value="X-over_junc_endoDNase_RuvC"/>
</dbReference>
<feature type="binding site" evidence="13">
    <location>
        <position position="7"/>
    </location>
    <ligand>
        <name>Mg(2+)</name>
        <dbReference type="ChEBI" id="CHEBI:18420"/>
        <label>1</label>
    </ligand>
</feature>
<dbReference type="CDD" id="cd16962">
    <property type="entry name" value="RuvC"/>
    <property type="match status" value="1"/>
</dbReference>
<dbReference type="Pfam" id="PF02075">
    <property type="entry name" value="RuvC"/>
    <property type="match status" value="1"/>
</dbReference>
<evidence type="ECO:0000256" key="1">
    <source>
        <dbReference type="ARBA" id="ARBA00009518"/>
    </source>
</evidence>
<keyword evidence="7 13" id="KW-0378">Hydrolase</keyword>
<evidence type="ECO:0000256" key="7">
    <source>
        <dbReference type="ARBA" id="ARBA00022801"/>
    </source>
</evidence>
<evidence type="ECO:0000256" key="9">
    <source>
        <dbReference type="ARBA" id="ARBA00023125"/>
    </source>
</evidence>
<dbReference type="Gene3D" id="3.30.420.10">
    <property type="entry name" value="Ribonuclease H-like superfamily/Ribonuclease H"/>
    <property type="match status" value="1"/>
</dbReference>
<organism evidence="15">
    <name type="scientific">Candidatus Moduliflexus flocculans</name>
    <dbReference type="NCBI Taxonomy" id="1499966"/>
    <lineage>
        <taxon>Bacteria</taxon>
        <taxon>Candidatus Moduliflexota</taxon>
        <taxon>Candidatus Moduliflexia</taxon>
        <taxon>Candidatus Moduliflexales</taxon>
        <taxon>Candidatus Moduliflexaceae</taxon>
    </lineage>
</organism>
<dbReference type="EMBL" id="DF820455">
    <property type="protein sequence ID" value="GAK49849.1"/>
    <property type="molecule type" value="Genomic_DNA"/>
</dbReference>
<protein>
    <recommendedName>
        <fullName evidence="13 14">Crossover junction endodeoxyribonuclease RuvC</fullName>
        <ecNumber evidence="13 14">3.1.21.10</ecNumber>
    </recommendedName>
    <alternativeName>
        <fullName evidence="13">Holliday junction nuclease RuvC</fullName>
    </alternativeName>
    <alternativeName>
        <fullName evidence="13">Holliday junction resolvase RuvC</fullName>
    </alternativeName>
</protein>
<dbReference type="InterPro" id="IPR012337">
    <property type="entry name" value="RNaseH-like_sf"/>
</dbReference>
<evidence type="ECO:0000313" key="16">
    <source>
        <dbReference type="Proteomes" id="UP000030700"/>
    </source>
</evidence>
<dbReference type="InterPro" id="IPR036397">
    <property type="entry name" value="RNaseH_sf"/>
</dbReference>
<comment type="cofactor">
    <cofactor evidence="13">
        <name>Mg(2+)</name>
        <dbReference type="ChEBI" id="CHEBI:18420"/>
    </cofactor>
    <text evidence="13">Binds 2 Mg(2+) ion per subunit.</text>
</comment>
<accession>A0A0S6VVW6</accession>
<comment type="catalytic activity">
    <reaction evidence="12 13">
        <text>Endonucleolytic cleavage at a junction such as a reciprocal single-stranded crossover between two homologous DNA duplexes (Holliday junction).</text>
        <dbReference type="EC" id="3.1.21.10"/>
    </reaction>
</comment>
<comment type="function">
    <text evidence="13">The RuvA-RuvB-RuvC complex processes Holliday junction (HJ) DNA during genetic recombination and DNA repair. Endonuclease that resolves HJ intermediates. Cleaves cruciform DNA by making single-stranded nicks across the HJ at symmetrical positions within the homologous arms, yielding a 5'-phosphate and a 3'-hydroxyl group; requires a central core of homology in the junction. The consensus cleavage sequence is 5'-(A/T)TT(C/G)-3'. Cleavage occurs on the 3'-side of the TT dinucleotide at the point of strand exchange. HJ branch migration catalyzed by RuvA-RuvB allows RuvC to scan DNA until it finds its consensus sequence, where it cleaves and resolves the cruciform DNA.</text>
</comment>
<proteinExistence type="inferred from homology"/>
<keyword evidence="10 13" id="KW-0233">DNA recombination</keyword>
<dbReference type="STRING" id="1499966.U14_01073"/>
<dbReference type="InterPro" id="IPR020563">
    <property type="entry name" value="X-over_junc_endoDNase_Mg_BS"/>
</dbReference>
<dbReference type="PANTHER" id="PTHR30194:SF3">
    <property type="entry name" value="CROSSOVER JUNCTION ENDODEOXYRIBONUCLEASE RUVC"/>
    <property type="match status" value="1"/>
</dbReference>
<evidence type="ECO:0000256" key="5">
    <source>
        <dbReference type="ARBA" id="ARBA00022759"/>
    </source>
</evidence>
<evidence type="ECO:0000256" key="6">
    <source>
        <dbReference type="ARBA" id="ARBA00022763"/>
    </source>
</evidence>
<evidence type="ECO:0000256" key="2">
    <source>
        <dbReference type="ARBA" id="ARBA00022490"/>
    </source>
</evidence>
<comment type="similarity">
    <text evidence="1 13">Belongs to the RuvC family.</text>
</comment>
<keyword evidence="8 13" id="KW-0460">Magnesium</keyword>
<keyword evidence="5 13" id="KW-0255">Endonuclease</keyword>
<evidence type="ECO:0000256" key="3">
    <source>
        <dbReference type="ARBA" id="ARBA00022722"/>
    </source>
</evidence>
<evidence type="ECO:0000256" key="4">
    <source>
        <dbReference type="ARBA" id="ARBA00022723"/>
    </source>
</evidence>
<evidence type="ECO:0000256" key="13">
    <source>
        <dbReference type="HAMAP-Rule" id="MF_00034"/>
    </source>
</evidence>
<dbReference type="AlphaFoldDB" id="A0A0S6VVW6"/>
<feature type="active site" evidence="13">
    <location>
        <position position="67"/>
    </location>
</feature>
<evidence type="ECO:0000313" key="15">
    <source>
        <dbReference type="EMBL" id="GAK49849.1"/>
    </source>
</evidence>
<keyword evidence="6 13" id="KW-0227">DNA damage</keyword>
<name>A0A0S6VVW6_9BACT</name>
<reference evidence="15" key="1">
    <citation type="journal article" date="2015" name="PeerJ">
        <title>First genomic representation of candidate bacterial phylum KSB3 points to enhanced environmental sensing as a trigger of wastewater bulking.</title>
        <authorList>
            <person name="Sekiguchi Y."/>
            <person name="Ohashi A."/>
            <person name="Parks D.H."/>
            <person name="Yamauchi T."/>
            <person name="Tyson G.W."/>
            <person name="Hugenholtz P."/>
        </authorList>
    </citation>
    <scope>NUCLEOTIDE SEQUENCE [LARGE SCALE GENOMIC DNA]</scope>
</reference>
<dbReference type="GO" id="GO:0006310">
    <property type="term" value="P:DNA recombination"/>
    <property type="evidence" value="ECO:0007669"/>
    <property type="project" value="UniProtKB-UniRule"/>
</dbReference>
<dbReference type="GO" id="GO:0000287">
    <property type="term" value="F:magnesium ion binding"/>
    <property type="evidence" value="ECO:0007669"/>
    <property type="project" value="UniProtKB-UniRule"/>
</dbReference>
<gene>
    <name evidence="13" type="primary">ruvC</name>
    <name evidence="15" type="ORF">U14_01073</name>
</gene>
<dbReference type="GO" id="GO:0005737">
    <property type="term" value="C:cytoplasm"/>
    <property type="evidence" value="ECO:0007669"/>
    <property type="project" value="UniProtKB-SubCell"/>
</dbReference>
<dbReference type="NCBIfam" id="TIGR00228">
    <property type="entry name" value="ruvC"/>
    <property type="match status" value="1"/>
</dbReference>
<dbReference type="GO" id="GO:0048476">
    <property type="term" value="C:Holliday junction resolvase complex"/>
    <property type="evidence" value="ECO:0007669"/>
    <property type="project" value="UniProtKB-UniRule"/>
</dbReference>
<feature type="binding site" evidence="13">
    <location>
        <position position="140"/>
    </location>
    <ligand>
        <name>Mg(2+)</name>
        <dbReference type="ChEBI" id="CHEBI:18420"/>
        <label>1</label>
    </ligand>
</feature>
<dbReference type="SUPFAM" id="SSF53098">
    <property type="entry name" value="Ribonuclease H-like"/>
    <property type="match status" value="1"/>
</dbReference>
<dbReference type="GO" id="GO:0008821">
    <property type="term" value="F:crossover junction DNA endonuclease activity"/>
    <property type="evidence" value="ECO:0007669"/>
    <property type="project" value="UniProtKB-UniRule"/>
</dbReference>
<keyword evidence="3 13" id="KW-0540">Nuclease</keyword>
<dbReference type="PANTHER" id="PTHR30194">
    <property type="entry name" value="CROSSOVER JUNCTION ENDODEOXYRIBONUCLEASE RUVC"/>
    <property type="match status" value="1"/>
</dbReference>
<dbReference type="NCBIfam" id="NF000711">
    <property type="entry name" value="PRK00039.2-1"/>
    <property type="match status" value="1"/>
</dbReference>